<evidence type="ECO:0000256" key="6">
    <source>
        <dbReference type="ARBA" id="ARBA00023296"/>
    </source>
</evidence>
<dbReference type="EMBL" id="UOFL01000033">
    <property type="protein sequence ID" value="VAW71841.1"/>
    <property type="molecule type" value="Genomic_DNA"/>
</dbReference>
<evidence type="ECO:0000256" key="5">
    <source>
        <dbReference type="ARBA" id="ARBA00023195"/>
    </source>
</evidence>
<dbReference type="AlphaFoldDB" id="A0A3B0XWD1"/>
<evidence type="ECO:0000256" key="1">
    <source>
        <dbReference type="ARBA" id="ARBA00008857"/>
    </source>
</evidence>
<evidence type="ECO:0000256" key="3">
    <source>
        <dbReference type="ARBA" id="ARBA00023125"/>
    </source>
</evidence>
<comment type="similarity">
    <text evidence="1">Belongs to the 'phage' integrase family.</text>
</comment>
<evidence type="ECO:0000313" key="8">
    <source>
        <dbReference type="EMBL" id="VAW71841.1"/>
    </source>
</evidence>
<dbReference type="PANTHER" id="PTHR30629:SF2">
    <property type="entry name" value="PROPHAGE INTEGRASE INTS-RELATED"/>
    <property type="match status" value="1"/>
</dbReference>
<evidence type="ECO:0000256" key="2">
    <source>
        <dbReference type="ARBA" id="ARBA00022908"/>
    </source>
</evidence>
<feature type="domain" description="Core-binding (CB)" evidence="7">
    <location>
        <begin position="80"/>
        <end position="161"/>
    </location>
</feature>
<organism evidence="8">
    <name type="scientific">hydrothermal vent metagenome</name>
    <dbReference type="NCBI Taxonomy" id="652676"/>
    <lineage>
        <taxon>unclassified sequences</taxon>
        <taxon>metagenomes</taxon>
        <taxon>ecological metagenomes</taxon>
    </lineage>
</organism>
<dbReference type="InterPro" id="IPR053876">
    <property type="entry name" value="Phage_int_M"/>
</dbReference>
<evidence type="ECO:0000259" key="7">
    <source>
        <dbReference type="PROSITE" id="PS51900"/>
    </source>
</evidence>
<dbReference type="Gene3D" id="1.10.443.10">
    <property type="entry name" value="Intergrase catalytic core"/>
    <property type="match status" value="1"/>
</dbReference>
<reference evidence="8" key="1">
    <citation type="submission" date="2018-06" db="EMBL/GenBank/DDBJ databases">
        <authorList>
            <person name="Zhirakovskaya E."/>
        </authorList>
    </citation>
    <scope>NUCLEOTIDE SEQUENCE</scope>
</reference>
<dbReference type="PROSITE" id="PS51900">
    <property type="entry name" value="CB"/>
    <property type="match status" value="1"/>
</dbReference>
<dbReference type="InterPro" id="IPR010998">
    <property type="entry name" value="Integrase_recombinase_N"/>
</dbReference>
<name>A0A3B0XWD1_9ZZZZ</name>
<dbReference type="InterPro" id="IPR002104">
    <property type="entry name" value="Integrase_catalytic"/>
</dbReference>
<gene>
    <name evidence="8" type="ORF">MNBD_GAMMA12-1781</name>
</gene>
<keyword evidence="5" id="KW-1179">Viral genome integration</keyword>
<keyword evidence="6" id="KW-1160">Virus entry into host cell</keyword>
<keyword evidence="2" id="KW-0229">DNA integration</keyword>
<dbReference type="InterPro" id="IPR013762">
    <property type="entry name" value="Integrase-like_cat_sf"/>
</dbReference>
<sequence>MSRPRTQGRKNWPPNLNLRVSKARARYYSWCDPRTGREKSLKAKNNLKLATERAIQLNAIVAAEMDRMMIEVLSQNVKGVRFDIFSEAYYDSCVNRGHKENTLRSLKSRIKRLNASLGNLVLNSITAKHISEVIDAVYAEGKHRSAEVLRSTAIEIFKEAKAKGVFPDTRDNPAQITRMPGRVKVKRSRLQLNELNIFLDHSNKFDPWLRNSLLLALVTGQAREDLSLARFKRDNDWYQMRDDFMKEKSREMPYSFIEDGYYHATRQKTGALIKIPLSLKLEAIGLSIGDVVEICQDNVNSKYILHHTMRRTKSELGDPIHKDTLSRRFAALRNSTLLKWDSPKPPTFHEIRSLAERCYREQGVNTQNLLGHKNMSTTEKYHDLRGSDWIEVK</sequence>
<proteinExistence type="inferred from homology"/>
<dbReference type="GO" id="GO:0006310">
    <property type="term" value="P:DNA recombination"/>
    <property type="evidence" value="ECO:0007669"/>
    <property type="project" value="UniProtKB-KW"/>
</dbReference>
<dbReference type="Pfam" id="PF22022">
    <property type="entry name" value="Phage_int_M"/>
    <property type="match status" value="1"/>
</dbReference>
<dbReference type="InterPro" id="IPR015094">
    <property type="entry name" value="Integrase_lambda-typ_DNA-bd_N"/>
</dbReference>
<accession>A0A3B0XWD1</accession>
<protein>
    <recommendedName>
        <fullName evidence="7">Core-binding (CB) domain-containing protein</fullName>
    </recommendedName>
</protein>
<dbReference type="PANTHER" id="PTHR30629">
    <property type="entry name" value="PROPHAGE INTEGRASE"/>
    <property type="match status" value="1"/>
</dbReference>
<dbReference type="GO" id="GO:0046718">
    <property type="term" value="P:symbiont entry into host cell"/>
    <property type="evidence" value="ECO:0007669"/>
    <property type="project" value="UniProtKB-KW"/>
</dbReference>
<dbReference type="Pfam" id="PF09003">
    <property type="entry name" value="Arm-DNA-bind_1"/>
    <property type="match status" value="1"/>
</dbReference>
<keyword evidence="4" id="KW-0233">DNA recombination</keyword>
<dbReference type="GO" id="GO:0003677">
    <property type="term" value="F:DNA binding"/>
    <property type="evidence" value="ECO:0007669"/>
    <property type="project" value="UniProtKB-KW"/>
</dbReference>
<dbReference type="InterPro" id="IPR050808">
    <property type="entry name" value="Phage_Integrase"/>
</dbReference>
<dbReference type="Gene3D" id="3.30.160.60">
    <property type="entry name" value="Classic Zinc Finger"/>
    <property type="match status" value="1"/>
</dbReference>
<dbReference type="InterPro" id="IPR044068">
    <property type="entry name" value="CB"/>
</dbReference>
<dbReference type="GO" id="GO:0075713">
    <property type="term" value="P:establishment of integrated proviral latency"/>
    <property type="evidence" value="ECO:0007669"/>
    <property type="project" value="UniProtKB-KW"/>
</dbReference>
<evidence type="ECO:0000256" key="4">
    <source>
        <dbReference type="ARBA" id="ARBA00023172"/>
    </source>
</evidence>
<dbReference type="Pfam" id="PF00589">
    <property type="entry name" value="Phage_integrase"/>
    <property type="match status" value="1"/>
</dbReference>
<dbReference type="GO" id="GO:0044826">
    <property type="term" value="P:viral genome integration into host DNA"/>
    <property type="evidence" value="ECO:0007669"/>
    <property type="project" value="UniProtKB-KW"/>
</dbReference>
<keyword evidence="3" id="KW-0238">DNA-binding</keyword>
<dbReference type="InterPro" id="IPR011010">
    <property type="entry name" value="DNA_brk_join_enz"/>
</dbReference>
<dbReference type="GO" id="GO:0008907">
    <property type="term" value="F:integrase activity"/>
    <property type="evidence" value="ECO:0007669"/>
    <property type="project" value="InterPro"/>
</dbReference>
<dbReference type="Gene3D" id="1.10.150.130">
    <property type="match status" value="1"/>
</dbReference>
<dbReference type="SUPFAM" id="SSF56349">
    <property type="entry name" value="DNA breaking-rejoining enzymes"/>
    <property type="match status" value="1"/>
</dbReference>